<dbReference type="GO" id="GO:0016020">
    <property type="term" value="C:membrane"/>
    <property type="evidence" value="ECO:0007669"/>
    <property type="project" value="InterPro"/>
</dbReference>
<proteinExistence type="predicted"/>
<comment type="caution">
    <text evidence="4">The sequence shown here is derived from an EMBL/GenBank/DDBJ whole genome shotgun (WGS) entry which is preliminary data.</text>
</comment>
<dbReference type="Pfam" id="PF00071">
    <property type="entry name" value="Ras"/>
    <property type="match status" value="1"/>
</dbReference>
<name>A0A9P8P402_9ASCO</name>
<evidence type="ECO:0000313" key="4">
    <source>
        <dbReference type="EMBL" id="KAH3665143.1"/>
    </source>
</evidence>
<dbReference type="PROSITE" id="PS51420">
    <property type="entry name" value="RHO"/>
    <property type="match status" value="1"/>
</dbReference>
<dbReference type="AlphaFoldDB" id="A0A9P8P402"/>
<dbReference type="InterPro" id="IPR020849">
    <property type="entry name" value="Small_GTPase_Ras-type"/>
</dbReference>
<dbReference type="SUPFAM" id="SSF52540">
    <property type="entry name" value="P-loop containing nucleoside triphosphate hydrolases"/>
    <property type="match status" value="1"/>
</dbReference>
<gene>
    <name evidence="4" type="ORF">OGATHE_003958</name>
</gene>
<dbReference type="GO" id="GO:0005525">
    <property type="term" value="F:GTP binding"/>
    <property type="evidence" value="ECO:0007669"/>
    <property type="project" value="UniProtKB-KW"/>
</dbReference>
<feature type="region of interest" description="Disordered" evidence="3">
    <location>
        <begin position="174"/>
        <end position="244"/>
    </location>
</feature>
<keyword evidence="1" id="KW-0547">Nucleotide-binding</keyword>
<dbReference type="PROSITE" id="PS51419">
    <property type="entry name" value="RAB"/>
    <property type="match status" value="1"/>
</dbReference>
<evidence type="ECO:0000313" key="5">
    <source>
        <dbReference type="Proteomes" id="UP000788993"/>
    </source>
</evidence>
<dbReference type="SMART" id="SM00175">
    <property type="entry name" value="RAB"/>
    <property type="match status" value="1"/>
</dbReference>
<dbReference type="EMBL" id="JAEUBD010001178">
    <property type="protein sequence ID" value="KAH3665143.1"/>
    <property type="molecule type" value="Genomic_DNA"/>
</dbReference>
<dbReference type="InterPro" id="IPR005225">
    <property type="entry name" value="Small_GTP-bd"/>
</dbReference>
<dbReference type="Proteomes" id="UP000788993">
    <property type="component" value="Unassembled WGS sequence"/>
</dbReference>
<dbReference type="PRINTS" id="PR00449">
    <property type="entry name" value="RASTRNSFRMNG"/>
</dbReference>
<organism evidence="4 5">
    <name type="scientific">Ogataea polymorpha</name>
    <dbReference type="NCBI Taxonomy" id="460523"/>
    <lineage>
        <taxon>Eukaryota</taxon>
        <taxon>Fungi</taxon>
        <taxon>Dikarya</taxon>
        <taxon>Ascomycota</taxon>
        <taxon>Saccharomycotina</taxon>
        <taxon>Pichiomycetes</taxon>
        <taxon>Pichiales</taxon>
        <taxon>Pichiaceae</taxon>
        <taxon>Ogataea</taxon>
    </lineage>
</organism>
<evidence type="ECO:0000256" key="3">
    <source>
        <dbReference type="SAM" id="MobiDB-lite"/>
    </source>
</evidence>
<dbReference type="FunFam" id="3.40.50.300:FF:001423">
    <property type="entry name" value="Ras family GTPase"/>
    <property type="match status" value="1"/>
</dbReference>
<accession>A0A9P8P402</accession>
<dbReference type="SMART" id="SM00173">
    <property type="entry name" value="RAS"/>
    <property type="match status" value="1"/>
</dbReference>
<dbReference type="CDD" id="cd00876">
    <property type="entry name" value="Ras"/>
    <property type="match status" value="1"/>
</dbReference>
<dbReference type="NCBIfam" id="TIGR00231">
    <property type="entry name" value="small_GTP"/>
    <property type="match status" value="1"/>
</dbReference>
<dbReference type="InterPro" id="IPR027417">
    <property type="entry name" value="P-loop_NTPase"/>
</dbReference>
<keyword evidence="2" id="KW-0342">GTP-binding</keyword>
<dbReference type="PROSITE" id="PS51421">
    <property type="entry name" value="RAS"/>
    <property type="match status" value="1"/>
</dbReference>
<dbReference type="SMART" id="SM00176">
    <property type="entry name" value="RAN"/>
    <property type="match status" value="1"/>
</dbReference>
<dbReference type="GO" id="GO:0007165">
    <property type="term" value="P:signal transduction"/>
    <property type="evidence" value="ECO:0007669"/>
    <property type="project" value="InterPro"/>
</dbReference>
<dbReference type="PANTHER" id="PTHR24070">
    <property type="entry name" value="RAS, DI-RAS, AND RHEB FAMILY MEMBERS OF SMALL GTPASE SUPERFAMILY"/>
    <property type="match status" value="1"/>
</dbReference>
<evidence type="ECO:0000256" key="2">
    <source>
        <dbReference type="ARBA" id="ARBA00023134"/>
    </source>
</evidence>
<keyword evidence="5" id="KW-1185">Reference proteome</keyword>
<reference evidence="4" key="2">
    <citation type="submission" date="2021-01" db="EMBL/GenBank/DDBJ databases">
        <authorList>
            <person name="Schikora-Tamarit M.A."/>
        </authorList>
    </citation>
    <scope>NUCLEOTIDE SEQUENCE</scope>
    <source>
        <strain evidence="4">NCAIM Y.01608</strain>
    </source>
</reference>
<dbReference type="SMART" id="SM00174">
    <property type="entry name" value="RHO"/>
    <property type="match status" value="1"/>
</dbReference>
<dbReference type="Gene3D" id="3.40.50.300">
    <property type="entry name" value="P-loop containing nucleotide triphosphate hydrolases"/>
    <property type="match status" value="1"/>
</dbReference>
<evidence type="ECO:0000256" key="1">
    <source>
        <dbReference type="ARBA" id="ARBA00022741"/>
    </source>
</evidence>
<dbReference type="GO" id="GO:0003924">
    <property type="term" value="F:GTPase activity"/>
    <property type="evidence" value="ECO:0007669"/>
    <property type="project" value="InterPro"/>
</dbReference>
<reference evidence="4" key="1">
    <citation type="journal article" date="2021" name="Open Biol.">
        <title>Shared evolutionary footprints suggest mitochondrial oxidative damage underlies multiple complex I losses in fungi.</title>
        <authorList>
            <person name="Schikora-Tamarit M.A."/>
            <person name="Marcet-Houben M."/>
            <person name="Nosek J."/>
            <person name="Gabaldon T."/>
        </authorList>
    </citation>
    <scope>NUCLEOTIDE SEQUENCE</scope>
    <source>
        <strain evidence="4">NCAIM Y.01608</strain>
    </source>
</reference>
<sequence length="472" mass="50710">MTPAVMVGKSALTIRLTQSEFANEYDPTIEDSYRHYCEINGVPSSLDILDTAGQEEYSSMRDLYMKTGEGFLLVFSLTDRKTFEEISSFYNQIMRVKGEQVAFPPLILVGNKSDLVDERQVSKDEAVTLASRMGCAYIETSAKTGLNVTEAFHNLVKIIINNGYKHAGLVGTTFPDPSEEAKERQKQATGNKKGKKEARSATSENPATGTGTGVNGSTVKAAGANDSSHVSGAGTGSESKHKKDGSGGCYSLLISFLLQSSLCLFLHVSQWIGDGVVTSLGGGGRSSRRNGWSRLGFGCRAVCSRNVTNSRSCSSDRNLGSNEAADWTQLLLGVLQCWAGLLLNQLKQLGQLILGNLCVGDDSIIDLFLVLQVKRRNGKCGQSGREEQSPEGEPGGQLVKDVGDTCDLQSGLNVLRVDDLLQFELGIFDEVGRVAGVFLSVPANHVPVFWPESRDKTLSSGQLTGVLAQCGN</sequence>
<protein>
    <submittedName>
        <fullName evidence="4">Uncharacterized protein</fullName>
    </submittedName>
</protein>
<dbReference type="InterPro" id="IPR001806">
    <property type="entry name" value="Small_GTPase"/>
</dbReference>